<organism evidence="10 11">
    <name type="scientific">Tepidibacillus fermentans</name>
    <dbReference type="NCBI Taxonomy" id="1281767"/>
    <lineage>
        <taxon>Bacteria</taxon>
        <taxon>Bacillati</taxon>
        <taxon>Bacillota</taxon>
        <taxon>Bacilli</taxon>
        <taxon>Bacillales</taxon>
        <taxon>Bacillaceae</taxon>
        <taxon>Tepidibacillus</taxon>
    </lineage>
</organism>
<dbReference type="GO" id="GO:0009252">
    <property type="term" value="P:peptidoglycan biosynthetic process"/>
    <property type="evidence" value="ECO:0007669"/>
    <property type="project" value="UniProtKB-UniPathway"/>
</dbReference>
<keyword evidence="5 7" id="KW-0472">Membrane</keyword>
<dbReference type="AlphaFoldDB" id="A0A4R3KJL4"/>
<comment type="similarity">
    <text evidence="3">Belongs to the transpeptidase family.</text>
</comment>
<evidence type="ECO:0000313" key="11">
    <source>
        <dbReference type="Proteomes" id="UP000295788"/>
    </source>
</evidence>
<dbReference type="Proteomes" id="UP000295788">
    <property type="component" value="Unassembled WGS sequence"/>
</dbReference>
<dbReference type="GO" id="GO:0071555">
    <property type="term" value="P:cell wall organization"/>
    <property type="evidence" value="ECO:0007669"/>
    <property type="project" value="TreeGrafter"/>
</dbReference>
<dbReference type="GO" id="GO:0051301">
    <property type="term" value="P:cell division"/>
    <property type="evidence" value="ECO:0007669"/>
    <property type="project" value="UniProtKB-KW"/>
</dbReference>
<keyword evidence="10" id="KW-0132">Cell division</keyword>
<evidence type="ECO:0000259" key="8">
    <source>
        <dbReference type="Pfam" id="PF00905"/>
    </source>
</evidence>
<dbReference type="RefSeq" id="WP_132767199.1">
    <property type="nucleotide sequence ID" value="NZ_SMAB01000003.1"/>
</dbReference>
<dbReference type="InterPro" id="IPR036138">
    <property type="entry name" value="PBP_dimer_sf"/>
</dbReference>
<feature type="domain" description="Penicillin-binding protein dimerisation" evidence="9">
    <location>
        <begin position="63"/>
        <end position="233"/>
    </location>
</feature>
<dbReference type="GO" id="GO:0009002">
    <property type="term" value="F:serine-type D-Ala-D-Ala carboxypeptidase activity"/>
    <property type="evidence" value="ECO:0007669"/>
    <property type="project" value="UniProtKB-EC"/>
</dbReference>
<accession>A0A4R3KJL4</accession>
<keyword evidence="7" id="KW-1133">Transmembrane helix</keyword>
<dbReference type="Pfam" id="PF00905">
    <property type="entry name" value="Transpeptidase"/>
    <property type="match status" value="1"/>
</dbReference>
<comment type="subcellular location">
    <subcellularLocation>
        <location evidence="1">Membrane</location>
    </subcellularLocation>
</comment>
<dbReference type="PANTHER" id="PTHR30627">
    <property type="entry name" value="PEPTIDOGLYCAN D,D-TRANSPEPTIDASE"/>
    <property type="match status" value="1"/>
</dbReference>
<dbReference type="SUPFAM" id="SSF56519">
    <property type="entry name" value="Penicillin binding protein dimerisation domain"/>
    <property type="match status" value="1"/>
</dbReference>
<evidence type="ECO:0000256" key="1">
    <source>
        <dbReference type="ARBA" id="ARBA00004370"/>
    </source>
</evidence>
<dbReference type="PANTHER" id="PTHR30627:SF24">
    <property type="entry name" value="PENICILLIN-BINDING PROTEIN 4B"/>
    <property type="match status" value="1"/>
</dbReference>
<dbReference type="Gene3D" id="3.90.1310.10">
    <property type="entry name" value="Penicillin-binding protein 2a (Domain 2)"/>
    <property type="match status" value="1"/>
</dbReference>
<keyword evidence="7" id="KW-0812">Transmembrane</keyword>
<dbReference type="EC" id="3.4.16.4" evidence="4"/>
<evidence type="ECO:0000313" key="10">
    <source>
        <dbReference type="EMBL" id="TCS83799.1"/>
    </source>
</evidence>
<dbReference type="OrthoDB" id="2985542at2"/>
<comment type="catalytic activity">
    <reaction evidence="6">
        <text>Preferential cleavage: (Ac)2-L-Lys-D-Ala-|-D-Ala. Also transpeptidation of peptidyl-alanyl moieties that are N-acyl substituents of D-alanine.</text>
        <dbReference type="EC" id="3.4.16.4"/>
    </reaction>
</comment>
<evidence type="ECO:0000256" key="2">
    <source>
        <dbReference type="ARBA" id="ARBA00004752"/>
    </source>
</evidence>
<dbReference type="GO" id="GO:0008658">
    <property type="term" value="F:penicillin binding"/>
    <property type="evidence" value="ECO:0007669"/>
    <property type="project" value="InterPro"/>
</dbReference>
<evidence type="ECO:0000259" key="9">
    <source>
        <dbReference type="Pfam" id="PF03717"/>
    </source>
</evidence>
<evidence type="ECO:0000256" key="6">
    <source>
        <dbReference type="ARBA" id="ARBA00034000"/>
    </source>
</evidence>
<dbReference type="GO" id="GO:0005886">
    <property type="term" value="C:plasma membrane"/>
    <property type="evidence" value="ECO:0007669"/>
    <property type="project" value="TreeGrafter"/>
</dbReference>
<dbReference type="GO" id="GO:0071972">
    <property type="term" value="F:peptidoglycan L,D-transpeptidase activity"/>
    <property type="evidence" value="ECO:0007669"/>
    <property type="project" value="TreeGrafter"/>
</dbReference>
<reference evidence="10 11" key="1">
    <citation type="submission" date="2019-03" db="EMBL/GenBank/DDBJ databases">
        <title>Genomic Encyclopedia of Type Strains, Phase IV (KMG-IV): sequencing the most valuable type-strain genomes for metagenomic binning, comparative biology and taxonomic classification.</title>
        <authorList>
            <person name="Goeker M."/>
        </authorList>
    </citation>
    <scope>NUCLEOTIDE SEQUENCE [LARGE SCALE GENOMIC DNA]</scope>
    <source>
        <strain evidence="10 11">DSM 23802</strain>
    </source>
</reference>
<comment type="caution">
    <text evidence="10">The sequence shown here is derived from an EMBL/GenBank/DDBJ whole genome shotgun (WGS) entry which is preliminary data.</text>
</comment>
<keyword evidence="11" id="KW-1185">Reference proteome</keyword>
<dbReference type="InterPro" id="IPR012338">
    <property type="entry name" value="Beta-lactam/transpept-like"/>
</dbReference>
<protein>
    <recommendedName>
        <fullName evidence="4">serine-type D-Ala-D-Ala carboxypeptidase</fullName>
        <ecNumber evidence="4">3.4.16.4</ecNumber>
    </recommendedName>
</protein>
<proteinExistence type="inferred from homology"/>
<dbReference type="InterPro" id="IPR001460">
    <property type="entry name" value="PCN-bd_Tpept"/>
</dbReference>
<gene>
    <name evidence="10" type="ORF">EDD72_103124</name>
</gene>
<comment type="pathway">
    <text evidence="2">Cell wall biogenesis; peptidoglycan biosynthesis.</text>
</comment>
<feature type="transmembrane region" description="Helical" evidence="7">
    <location>
        <begin position="12"/>
        <end position="31"/>
    </location>
</feature>
<dbReference type="InterPro" id="IPR005311">
    <property type="entry name" value="PBP_dimer"/>
</dbReference>
<evidence type="ECO:0000256" key="7">
    <source>
        <dbReference type="SAM" id="Phobius"/>
    </source>
</evidence>
<dbReference type="InterPro" id="IPR050515">
    <property type="entry name" value="Beta-lactam/transpept"/>
</dbReference>
<keyword evidence="10" id="KW-0131">Cell cycle</keyword>
<feature type="domain" description="Penicillin-binding protein transpeptidase" evidence="8">
    <location>
        <begin position="279"/>
        <end position="592"/>
    </location>
</feature>
<evidence type="ECO:0000256" key="3">
    <source>
        <dbReference type="ARBA" id="ARBA00007171"/>
    </source>
</evidence>
<dbReference type="Pfam" id="PF03717">
    <property type="entry name" value="PBP_dimer"/>
    <property type="match status" value="1"/>
</dbReference>
<evidence type="ECO:0000256" key="5">
    <source>
        <dbReference type="ARBA" id="ARBA00023136"/>
    </source>
</evidence>
<dbReference type="UniPathway" id="UPA00219"/>
<dbReference type="SUPFAM" id="SSF56601">
    <property type="entry name" value="beta-lactamase/transpeptidase-like"/>
    <property type="match status" value="1"/>
</dbReference>
<sequence>MSIIQSRKKRMFRVMLLIVFLFGIVIGRLAWIQIIATKDFSKHHINLIENSVKQRQQSFVLSSGRGNIYDRHGISLLGEKELQTVIVFPFIRESIERSKIEALTKILQIDEQSLVKQLKSLKRPTYLQQNGQPITVSTYQQKEIESLQIPGIIVSNYHFQDEEQMVAKHLIGFLANDPKEIEEKYHESLEEGLLNRNSLIGRSGLQKTFQEILQGTKESKIAYFVDNQGKPLNGLASKYQIQEDQFYPLSLVTTIDKEMQKATEEILQKELQASGLKEGSIVILDTKNADILAMASAPDFNLNQVDPNSTNWNNKAVQVIEPGSIFKTLIAIAAMEEGVVKEGEKFFCSGDYGSEQFTCSKAHGEITFEEGFAESCNIVFGELAKRLGPEKIEEYAEKLGLVGIVGWTDEFFKQENFKQIDNEQSNRVFYEPMKRKDLGSILRTGIGQQDVRISPLAAANLIVTILHHGEVYQPRLVEKVIYKNETEYFEFPIQKRESLIGNERSYERLKKMMEKVVDEGTGRYLNQARWDLAGKSGTAETSVKGVYNSWFIGYGPVERPRYAIAVAIKNVDTRSLSELEKQVKERIAKKIFLELMDELALKKK</sequence>
<evidence type="ECO:0000256" key="4">
    <source>
        <dbReference type="ARBA" id="ARBA00012448"/>
    </source>
</evidence>
<name>A0A4R3KJL4_9BACI</name>
<dbReference type="EMBL" id="SMAB01000003">
    <property type="protein sequence ID" value="TCS83799.1"/>
    <property type="molecule type" value="Genomic_DNA"/>
</dbReference>
<dbReference type="Gene3D" id="3.40.710.10">
    <property type="entry name" value="DD-peptidase/beta-lactamase superfamily"/>
    <property type="match status" value="1"/>
</dbReference>